<protein>
    <submittedName>
        <fullName evidence="3">Competence protein F homolog, phosphoribosyltransferase domain protein YhgH required for utilization of DNA as sole source of carbon and energy</fullName>
    </submittedName>
</protein>
<dbReference type="InterPro" id="IPR044005">
    <property type="entry name" value="DZR_2"/>
</dbReference>
<dbReference type="PANTHER" id="PTHR47505">
    <property type="entry name" value="DNA UTILIZATION PROTEIN YHGH"/>
    <property type="match status" value="1"/>
</dbReference>
<evidence type="ECO:0000313" key="3">
    <source>
        <dbReference type="EMBL" id="VAW63931.1"/>
    </source>
</evidence>
<sequence>MIISSLLSFFFPLHCSLCGSSDNLLPDTFLCAPCCGDIRLNINACPHCAEPVPEGVGYNSQVCGRCLHKAPVYDRCWSPFVYAQPLEWMIQQLKFAEKLNFAPLLSNLMCEHLPLTHYQQHPPDVIIPMPLHSRRLKQRGFNQSQMLVKPLAELLGVPVDSYSAQRLRDTEHQTGKNVRQRQLNMKGAFSFDNKCDYQYAVIFDDVITTGSSVTELCKTMKRAGVSRVDVWSLARAERLR</sequence>
<dbReference type="Pfam" id="PF18912">
    <property type="entry name" value="DZR_2"/>
    <property type="match status" value="1"/>
</dbReference>
<evidence type="ECO:0000256" key="1">
    <source>
        <dbReference type="ARBA" id="ARBA00008007"/>
    </source>
</evidence>
<keyword evidence="3" id="KW-0808">Transferase</keyword>
<feature type="domain" description="Double zinc ribbon" evidence="2">
    <location>
        <begin position="6"/>
        <end position="67"/>
    </location>
</feature>
<dbReference type="AlphaFoldDB" id="A0A3B0X841"/>
<gene>
    <name evidence="3" type="ORF">MNBD_GAMMA09-1157</name>
</gene>
<dbReference type="PANTHER" id="PTHR47505:SF1">
    <property type="entry name" value="DNA UTILIZATION PROTEIN YHGH"/>
    <property type="match status" value="1"/>
</dbReference>
<comment type="similarity">
    <text evidence="1">Belongs to the ComF/GntX family.</text>
</comment>
<organism evidence="3">
    <name type="scientific">hydrothermal vent metagenome</name>
    <dbReference type="NCBI Taxonomy" id="652676"/>
    <lineage>
        <taxon>unclassified sequences</taxon>
        <taxon>metagenomes</taxon>
        <taxon>ecological metagenomes</taxon>
    </lineage>
</organism>
<keyword evidence="3" id="KW-0328">Glycosyltransferase</keyword>
<reference evidence="3" key="1">
    <citation type="submission" date="2018-06" db="EMBL/GenBank/DDBJ databases">
        <authorList>
            <person name="Zhirakovskaya E."/>
        </authorList>
    </citation>
    <scope>NUCLEOTIDE SEQUENCE</scope>
</reference>
<evidence type="ECO:0000259" key="2">
    <source>
        <dbReference type="Pfam" id="PF18912"/>
    </source>
</evidence>
<name>A0A3B0X841_9ZZZZ</name>
<dbReference type="EMBL" id="UOFI01000050">
    <property type="protein sequence ID" value="VAW63931.1"/>
    <property type="molecule type" value="Genomic_DNA"/>
</dbReference>
<dbReference type="CDD" id="cd06223">
    <property type="entry name" value="PRTases_typeI"/>
    <property type="match status" value="1"/>
</dbReference>
<dbReference type="GO" id="GO:0016757">
    <property type="term" value="F:glycosyltransferase activity"/>
    <property type="evidence" value="ECO:0007669"/>
    <property type="project" value="UniProtKB-KW"/>
</dbReference>
<proteinExistence type="inferred from homology"/>
<dbReference type="Gene3D" id="3.40.50.2020">
    <property type="match status" value="1"/>
</dbReference>
<dbReference type="InterPro" id="IPR051910">
    <property type="entry name" value="ComF/GntX_DNA_util-trans"/>
</dbReference>
<dbReference type="InterPro" id="IPR000836">
    <property type="entry name" value="PRTase_dom"/>
</dbReference>
<dbReference type="SUPFAM" id="SSF53271">
    <property type="entry name" value="PRTase-like"/>
    <property type="match status" value="1"/>
</dbReference>
<accession>A0A3B0X841</accession>
<dbReference type="InterPro" id="IPR029057">
    <property type="entry name" value="PRTase-like"/>
</dbReference>